<feature type="coiled-coil region" evidence="1">
    <location>
        <begin position="71"/>
        <end position="98"/>
    </location>
</feature>
<accession>A0A1G9MM58</accession>
<sequence>MTEENLISAHEFCVYHNIGHSFILHLKEYGLVETITLEQIDYIPSEQIEKLERILRIHRELEINLEGIDTIDHMLQRVDLLQQEVIQLKNRLRLYEDID</sequence>
<organism evidence="2 3">
    <name type="scientific">Daejeonella rubra</name>
    <dbReference type="NCBI Taxonomy" id="990371"/>
    <lineage>
        <taxon>Bacteria</taxon>
        <taxon>Pseudomonadati</taxon>
        <taxon>Bacteroidota</taxon>
        <taxon>Sphingobacteriia</taxon>
        <taxon>Sphingobacteriales</taxon>
        <taxon>Sphingobacteriaceae</taxon>
        <taxon>Daejeonella</taxon>
    </lineage>
</organism>
<proteinExistence type="predicted"/>
<dbReference type="RefSeq" id="WP_090698521.1">
    <property type="nucleotide sequence ID" value="NZ_FNHH01000002.1"/>
</dbReference>
<dbReference type="EMBL" id="FNHH01000002">
    <property type="protein sequence ID" value="SDL75362.1"/>
    <property type="molecule type" value="Genomic_DNA"/>
</dbReference>
<dbReference type="OrthoDB" id="1494789at2"/>
<dbReference type="AlphaFoldDB" id="A0A1G9MM58"/>
<dbReference type="STRING" id="990371.SAMN05421813_10235"/>
<keyword evidence="3" id="KW-1185">Reference proteome</keyword>
<dbReference type="Proteomes" id="UP000199226">
    <property type="component" value="Unassembled WGS sequence"/>
</dbReference>
<keyword evidence="1" id="KW-0175">Coiled coil</keyword>
<evidence type="ECO:0000313" key="2">
    <source>
        <dbReference type="EMBL" id="SDL75362.1"/>
    </source>
</evidence>
<gene>
    <name evidence="2" type="ORF">SAMN05421813_10235</name>
</gene>
<reference evidence="3" key="1">
    <citation type="submission" date="2016-10" db="EMBL/GenBank/DDBJ databases">
        <authorList>
            <person name="Varghese N."/>
            <person name="Submissions S."/>
        </authorList>
    </citation>
    <scope>NUCLEOTIDE SEQUENCE [LARGE SCALE GENOMIC DNA]</scope>
    <source>
        <strain evidence="3">DSM 24536</strain>
    </source>
</reference>
<dbReference type="Pfam" id="PF13591">
    <property type="entry name" value="MerR_2"/>
    <property type="match status" value="1"/>
</dbReference>
<protein>
    <submittedName>
        <fullName evidence="2">MerR HTH family regulatory protein</fullName>
    </submittedName>
</protein>
<name>A0A1G9MM58_9SPHI</name>
<evidence type="ECO:0000256" key="1">
    <source>
        <dbReference type="SAM" id="Coils"/>
    </source>
</evidence>
<dbReference type="Gene3D" id="1.10.1660.10">
    <property type="match status" value="1"/>
</dbReference>
<evidence type="ECO:0000313" key="3">
    <source>
        <dbReference type="Proteomes" id="UP000199226"/>
    </source>
</evidence>